<proteinExistence type="predicted"/>
<dbReference type="GO" id="GO:0005524">
    <property type="term" value="F:ATP binding"/>
    <property type="evidence" value="ECO:0007669"/>
    <property type="project" value="UniProtKB-KW"/>
</dbReference>
<dbReference type="RefSeq" id="WP_138364076.1">
    <property type="nucleotide sequence ID" value="NZ_VCEJ01000002.1"/>
</dbReference>
<protein>
    <submittedName>
        <fullName evidence="1">ATP-binding protein</fullName>
    </submittedName>
</protein>
<keyword evidence="2" id="KW-1185">Reference proteome</keyword>
<evidence type="ECO:0000313" key="2">
    <source>
        <dbReference type="Proteomes" id="UP000306402"/>
    </source>
</evidence>
<accession>A0A5R9L3A6</accession>
<name>A0A5R9L3A6_9BACT</name>
<dbReference type="Proteomes" id="UP000306402">
    <property type="component" value="Unassembled WGS sequence"/>
</dbReference>
<dbReference type="EMBL" id="VCEJ01000002">
    <property type="protein sequence ID" value="TLV02867.1"/>
    <property type="molecule type" value="Genomic_DNA"/>
</dbReference>
<dbReference type="OrthoDB" id="9815944at2"/>
<dbReference type="AlphaFoldDB" id="A0A5R9L3A6"/>
<sequence>MIQEILSSHRGLNVIEAIPPSFLSMDIIFKNSNHTFNTLNSGERQKVYSTSSLLYHLNNLESAYSTKRTSATYHSKELIRYKYVNIIFDEIELYYHPEFQRNFIEETLAYISALKLQHIEAINLIFITHSPFILSDIPKQAVMFLETHNGLTEQVDPISKNTFAGNIHELLSTSFFLTPEKAARIFFWSTVRIHLFHSTNLKESSILEFLVCWL</sequence>
<keyword evidence="1" id="KW-0067">ATP-binding</keyword>
<reference evidence="1 2" key="1">
    <citation type="submission" date="2019-05" db="EMBL/GenBank/DDBJ databases">
        <authorList>
            <person name="Qu J.-H."/>
        </authorList>
    </citation>
    <scope>NUCLEOTIDE SEQUENCE [LARGE SCALE GENOMIC DNA]</scope>
    <source>
        <strain evidence="1 2">T17</strain>
    </source>
</reference>
<evidence type="ECO:0000313" key="1">
    <source>
        <dbReference type="EMBL" id="TLV02867.1"/>
    </source>
</evidence>
<comment type="caution">
    <text evidence="1">The sequence shown here is derived from an EMBL/GenBank/DDBJ whole genome shotgun (WGS) entry which is preliminary data.</text>
</comment>
<gene>
    <name evidence="1" type="ORF">FEN17_04445</name>
</gene>
<keyword evidence="1" id="KW-0547">Nucleotide-binding</keyword>
<organism evidence="1 2">
    <name type="scientific">Dyadobacter luticola</name>
    <dbReference type="NCBI Taxonomy" id="1979387"/>
    <lineage>
        <taxon>Bacteria</taxon>
        <taxon>Pseudomonadati</taxon>
        <taxon>Bacteroidota</taxon>
        <taxon>Cytophagia</taxon>
        <taxon>Cytophagales</taxon>
        <taxon>Spirosomataceae</taxon>
        <taxon>Dyadobacter</taxon>
    </lineage>
</organism>